<sequence>CPSGYQLKSRTCYKAFSSFKTWSDADAYCRTQGPGGMLAMAKDSSINSFLISLKDAASSSWGFWFGLNDRAREGSWKWPDGTSLGSYKYWSPIEPNNGGKNWWGTPLGNEDCVEFFRTGWRNSNWNDADCGKTRYFICQRT</sequence>
<dbReference type="Gene3D" id="3.10.100.10">
    <property type="entry name" value="Mannose-Binding Protein A, subunit A"/>
    <property type="match status" value="1"/>
</dbReference>
<dbReference type="SUPFAM" id="SSF56436">
    <property type="entry name" value="C-type lectin-like"/>
    <property type="match status" value="1"/>
</dbReference>
<dbReference type="PANTHER" id="PTHR22801">
    <property type="entry name" value="LITHOSTATHINE"/>
    <property type="match status" value="1"/>
</dbReference>
<keyword evidence="1" id="KW-1015">Disulfide bond</keyword>
<dbReference type="Pfam" id="PF00059">
    <property type="entry name" value="Lectin_C"/>
    <property type="match status" value="1"/>
</dbReference>
<accession>C3YUU1</accession>
<dbReference type="InterPro" id="IPR018378">
    <property type="entry name" value="C-type_lectin_CS"/>
</dbReference>
<dbReference type="InParanoid" id="C3YUU1"/>
<dbReference type="eggNOG" id="KOG4297">
    <property type="taxonomic scope" value="Eukaryota"/>
</dbReference>
<evidence type="ECO:0000256" key="1">
    <source>
        <dbReference type="ARBA" id="ARBA00023157"/>
    </source>
</evidence>
<dbReference type="InterPro" id="IPR016186">
    <property type="entry name" value="C-type_lectin-like/link_sf"/>
</dbReference>
<dbReference type="PANTHER" id="PTHR22801:SF63">
    <property type="entry name" value="C-TYPE LECTIN DOMAIN-CONTAINING PROTEIN"/>
    <property type="match status" value="1"/>
</dbReference>
<dbReference type="EMBL" id="GG666554">
    <property type="protein sequence ID" value="EEN55992.1"/>
    <property type="molecule type" value="Genomic_DNA"/>
</dbReference>
<dbReference type="PROSITE" id="PS50041">
    <property type="entry name" value="C_TYPE_LECTIN_2"/>
    <property type="match status" value="1"/>
</dbReference>
<feature type="domain" description="C-type lectin" evidence="2">
    <location>
        <begin position="8"/>
        <end position="139"/>
    </location>
</feature>
<evidence type="ECO:0000259" key="2">
    <source>
        <dbReference type="PROSITE" id="PS50041"/>
    </source>
</evidence>
<dbReference type="InterPro" id="IPR016187">
    <property type="entry name" value="CTDL_fold"/>
</dbReference>
<evidence type="ECO:0000313" key="3">
    <source>
        <dbReference type="EMBL" id="EEN55992.1"/>
    </source>
</evidence>
<dbReference type="SMART" id="SM00034">
    <property type="entry name" value="CLECT"/>
    <property type="match status" value="1"/>
</dbReference>
<gene>
    <name evidence="3" type="ORF">BRAFLDRAFT_198156</name>
</gene>
<dbReference type="PROSITE" id="PS00615">
    <property type="entry name" value="C_TYPE_LECTIN_1"/>
    <property type="match status" value="1"/>
</dbReference>
<reference evidence="3" key="1">
    <citation type="journal article" date="2008" name="Nature">
        <title>The amphioxus genome and the evolution of the chordate karyotype.</title>
        <authorList>
            <consortium name="US DOE Joint Genome Institute (JGI-PGF)"/>
            <person name="Putnam N.H."/>
            <person name="Butts T."/>
            <person name="Ferrier D.E.K."/>
            <person name="Furlong R.F."/>
            <person name="Hellsten U."/>
            <person name="Kawashima T."/>
            <person name="Robinson-Rechavi M."/>
            <person name="Shoguchi E."/>
            <person name="Terry A."/>
            <person name="Yu J.-K."/>
            <person name="Benito-Gutierrez E.L."/>
            <person name="Dubchak I."/>
            <person name="Garcia-Fernandez J."/>
            <person name="Gibson-Brown J.J."/>
            <person name="Grigoriev I.V."/>
            <person name="Horton A.C."/>
            <person name="de Jong P.J."/>
            <person name="Jurka J."/>
            <person name="Kapitonov V.V."/>
            <person name="Kohara Y."/>
            <person name="Kuroki Y."/>
            <person name="Lindquist E."/>
            <person name="Lucas S."/>
            <person name="Osoegawa K."/>
            <person name="Pennacchio L.A."/>
            <person name="Salamov A.A."/>
            <person name="Satou Y."/>
            <person name="Sauka-Spengler T."/>
            <person name="Schmutz J."/>
            <person name="Shin-I T."/>
            <person name="Toyoda A."/>
            <person name="Bronner-Fraser M."/>
            <person name="Fujiyama A."/>
            <person name="Holland L.Z."/>
            <person name="Holland P.W.H."/>
            <person name="Satoh N."/>
            <person name="Rokhsar D.S."/>
        </authorList>
    </citation>
    <scope>NUCLEOTIDE SEQUENCE [LARGE SCALE GENOMIC DNA]</scope>
    <source>
        <strain evidence="3">S238N-H82</strain>
        <tissue evidence="3">Testes</tissue>
    </source>
</reference>
<feature type="non-terminal residue" evidence="3">
    <location>
        <position position="1"/>
    </location>
</feature>
<feature type="non-terminal residue" evidence="3">
    <location>
        <position position="141"/>
    </location>
</feature>
<name>C3YUU1_BRAFL</name>
<dbReference type="AlphaFoldDB" id="C3YUU1"/>
<protein>
    <recommendedName>
        <fullName evidence="2">C-type lectin domain-containing protein</fullName>
    </recommendedName>
</protein>
<proteinExistence type="predicted"/>
<dbReference type="InterPro" id="IPR001304">
    <property type="entry name" value="C-type_lectin-like"/>
</dbReference>
<dbReference type="InterPro" id="IPR050801">
    <property type="entry name" value="Ca-Dep_Lectins_ImmuneDev"/>
</dbReference>
<organism>
    <name type="scientific">Branchiostoma floridae</name>
    <name type="common">Florida lancelet</name>
    <name type="synonym">Amphioxus</name>
    <dbReference type="NCBI Taxonomy" id="7739"/>
    <lineage>
        <taxon>Eukaryota</taxon>
        <taxon>Metazoa</taxon>
        <taxon>Chordata</taxon>
        <taxon>Cephalochordata</taxon>
        <taxon>Leptocardii</taxon>
        <taxon>Amphioxiformes</taxon>
        <taxon>Branchiostomatidae</taxon>
        <taxon>Branchiostoma</taxon>
    </lineage>
</organism>